<feature type="transmembrane region" description="Helical" evidence="1">
    <location>
        <begin position="128"/>
        <end position="146"/>
    </location>
</feature>
<comment type="caution">
    <text evidence="2">The sequence shown here is derived from an EMBL/GenBank/DDBJ whole genome shotgun (WGS) entry which is preliminary data.</text>
</comment>
<evidence type="ECO:0000256" key="1">
    <source>
        <dbReference type="SAM" id="Phobius"/>
    </source>
</evidence>
<keyword evidence="1" id="KW-0472">Membrane</keyword>
<gene>
    <name evidence="2" type="ORF">LPB303_08185</name>
</gene>
<feature type="transmembrane region" description="Helical" evidence="1">
    <location>
        <begin position="38"/>
        <end position="59"/>
    </location>
</feature>
<feature type="transmembrane region" description="Helical" evidence="1">
    <location>
        <begin position="152"/>
        <end position="169"/>
    </location>
</feature>
<keyword evidence="3" id="KW-1185">Reference proteome</keyword>
<feature type="transmembrane region" description="Helical" evidence="1">
    <location>
        <begin position="181"/>
        <end position="198"/>
    </location>
</feature>
<evidence type="ECO:0008006" key="4">
    <source>
        <dbReference type="Google" id="ProtNLM"/>
    </source>
</evidence>
<keyword evidence="1" id="KW-0812">Transmembrane</keyword>
<dbReference type="Proteomes" id="UP000076923">
    <property type="component" value="Unassembled WGS sequence"/>
</dbReference>
<keyword evidence="1" id="KW-1133">Transmembrane helix</keyword>
<evidence type="ECO:0000313" key="3">
    <source>
        <dbReference type="Proteomes" id="UP000076923"/>
    </source>
</evidence>
<feature type="transmembrane region" description="Helical" evidence="1">
    <location>
        <begin position="80"/>
        <end position="97"/>
    </location>
</feature>
<name>A0A176TBV9_9FLAO</name>
<accession>A0A176TBV9</accession>
<protein>
    <recommendedName>
        <fullName evidence="4">PA-phosphatase</fullName>
    </recommendedName>
</protein>
<dbReference type="RefSeq" id="WP_068449540.1">
    <property type="nucleotide sequence ID" value="NZ_CP150660.1"/>
</dbReference>
<proteinExistence type="predicted"/>
<feature type="transmembrane region" description="Helical" evidence="1">
    <location>
        <begin position="103"/>
        <end position="121"/>
    </location>
</feature>
<dbReference type="EMBL" id="LVWE01000029">
    <property type="protein sequence ID" value="OAD45362.1"/>
    <property type="molecule type" value="Genomic_DNA"/>
</dbReference>
<feature type="transmembrane region" description="Helical" evidence="1">
    <location>
        <begin position="7"/>
        <end position="26"/>
    </location>
</feature>
<dbReference type="STRING" id="1333662.LPB303_08185"/>
<organism evidence="2 3">
    <name type="scientific">Polaribacter atrinae</name>
    <dbReference type="NCBI Taxonomy" id="1333662"/>
    <lineage>
        <taxon>Bacteria</taxon>
        <taxon>Pseudomonadati</taxon>
        <taxon>Bacteroidota</taxon>
        <taxon>Flavobacteriia</taxon>
        <taxon>Flavobacteriales</taxon>
        <taxon>Flavobacteriaceae</taxon>
    </lineage>
</organism>
<sequence>MKFHKFISVMLHPIVIPTIGITLYFILIQNSFSRNQKFAVLGLIFITTYIVPLLILILFRRFKLIKSFKADSIKERKVPVAMMIVLFYLLGNTLYGIENLKDLGMLFYATSLGLVSIYILFAFKIKTSIHLISIGITVGFFYVLSFIYQQNLIAVIVCGLLLSGMLASARLHLKAHTQKEVYLGFVLGFLAPSIVFYFL</sequence>
<dbReference type="AlphaFoldDB" id="A0A176TBV9"/>
<reference evidence="2 3" key="1">
    <citation type="submission" date="2016-02" db="EMBL/GenBank/DDBJ databases">
        <title>Draft genome sequence of Polaribacter atrinae KACC17473.</title>
        <authorList>
            <person name="Shin S.-K."/>
            <person name="Yi H."/>
        </authorList>
    </citation>
    <scope>NUCLEOTIDE SEQUENCE [LARGE SCALE GENOMIC DNA]</scope>
    <source>
        <strain evidence="2 3">KACC 17473</strain>
    </source>
</reference>
<evidence type="ECO:0000313" key="2">
    <source>
        <dbReference type="EMBL" id="OAD45362.1"/>
    </source>
</evidence>